<reference evidence="6 7" key="1">
    <citation type="submission" date="2017-09" db="EMBL/GenBank/DDBJ databases">
        <title>Genome sequencing of Besnoitia besnoiti strain Bb-Ger1.</title>
        <authorList>
            <person name="Schares G."/>
            <person name="Venepally P."/>
            <person name="Lorenzi H.A."/>
        </authorList>
    </citation>
    <scope>NUCLEOTIDE SEQUENCE [LARGE SCALE GENOMIC DNA]</scope>
    <source>
        <strain evidence="6 7">Bb-Ger1</strain>
    </source>
</reference>
<accession>A0A2A9MKQ2</accession>
<keyword evidence="2" id="KW-0863">Zinc-finger</keyword>
<dbReference type="GeneID" id="40305979"/>
<dbReference type="KEGG" id="bbes:BESB_009170"/>
<keyword evidence="3" id="KW-0862">Zinc</keyword>
<feature type="compositionally biased region" description="Acidic residues" evidence="4">
    <location>
        <begin position="966"/>
        <end position="979"/>
    </location>
</feature>
<dbReference type="AlphaFoldDB" id="A0A2A9MKQ2"/>
<evidence type="ECO:0000256" key="2">
    <source>
        <dbReference type="ARBA" id="ARBA00022771"/>
    </source>
</evidence>
<dbReference type="EMBL" id="NWUJ01000001">
    <property type="protein sequence ID" value="PFH38575.1"/>
    <property type="molecule type" value="Genomic_DNA"/>
</dbReference>
<dbReference type="PROSITE" id="PS51050">
    <property type="entry name" value="ZF_CW"/>
    <property type="match status" value="2"/>
</dbReference>
<feature type="compositionally biased region" description="Low complexity" evidence="4">
    <location>
        <begin position="270"/>
        <end position="280"/>
    </location>
</feature>
<dbReference type="Pfam" id="PF07496">
    <property type="entry name" value="zf-CW"/>
    <property type="match status" value="2"/>
</dbReference>
<evidence type="ECO:0000256" key="1">
    <source>
        <dbReference type="ARBA" id="ARBA00022723"/>
    </source>
</evidence>
<name>A0A2A9MKQ2_BESBE</name>
<dbReference type="Gene3D" id="3.30.40.100">
    <property type="match status" value="2"/>
</dbReference>
<feature type="compositionally biased region" description="Gly residues" evidence="4">
    <location>
        <begin position="244"/>
        <end position="255"/>
    </location>
</feature>
<evidence type="ECO:0000313" key="6">
    <source>
        <dbReference type="EMBL" id="PFH38575.1"/>
    </source>
</evidence>
<dbReference type="STRING" id="94643.A0A2A9MKQ2"/>
<evidence type="ECO:0000256" key="4">
    <source>
        <dbReference type="SAM" id="MobiDB-lite"/>
    </source>
</evidence>
<feature type="region of interest" description="Disordered" evidence="4">
    <location>
        <begin position="859"/>
        <end position="1009"/>
    </location>
</feature>
<feature type="domain" description="CW-type" evidence="5">
    <location>
        <begin position="154"/>
        <end position="203"/>
    </location>
</feature>
<dbReference type="PANTHER" id="PTHR46524">
    <property type="entry name" value="CW-TYPE ZINC FINGER"/>
    <property type="match status" value="1"/>
</dbReference>
<feature type="region of interest" description="Disordered" evidence="4">
    <location>
        <begin position="197"/>
        <end position="306"/>
    </location>
</feature>
<organism evidence="6 7">
    <name type="scientific">Besnoitia besnoiti</name>
    <name type="common">Apicomplexan protozoan</name>
    <dbReference type="NCBI Taxonomy" id="94643"/>
    <lineage>
        <taxon>Eukaryota</taxon>
        <taxon>Sar</taxon>
        <taxon>Alveolata</taxon>
        <taxon>Apicomplexa</taxon>
        <taxon>Conoidasida</taxon>
        <taxon>Coccidia</taxon>
        <taxon>Eucoccidiorida</taxon>
        <taxon>Eimeriorina</taxon>
        <taxon>Sarcocystidae</taxon>
        <taxon>Besnoitia</taxon>
    </lineage>
</organism>
<protein>
    <recommendedName>
        <fullName evidence="5">CW-type domain-containing protein</fullName>
    </recommendedName>
</protein>
<dbReference type="GO" id="GO:0008270">
    <property type="term" value="F:zinc ion binding"/>
    <property type="evidence" value="ECO:0007669"/>
    <property type="project" value="UniProtKB-KW"/>
</dbReference>
<gene>
    <name evidence="6" type="ORF">BESB_009170</name>
</gene>
<feature type="region of interest" description="Disordered" evidence="4">
    <location>
        <begin position="752"/>
        <end position="793"/>
    </location>
</feature>
<feature type="compositionally biased region" description="Low complexity" evidence="4">
    <location>
        <begin position="560"/>
        <end position="569"/>
    </location>
</feature>
<keyword evidence="1" id="KW-0479">Metal-binding</keyword>
<dbReference type="VEuPathDB" id="ToxoDB:BESB_009170"/>
<proteinExistence type="predicted"/>
<dbReference type="InterPro" id="IPR055300">
    <property type="entry name" value="CWZF3/5/7"/>
</dbReference>
<feature type="compositionally biased region" description="Low complexity" evidence="4">
    <location>
        <begin position="985"/>
        <end position="1009"/>
    </location>
</feature>
<dbReference type="PANTHER" id="PTHR46524:SF7">
    <property type="entry name" value="CW-TYPE ZINC FINGER"/>
    <property type="match status" value="1"/>
</dbReference>
<feature type="compositionally biased region" description="Basic and acidic residues" evidence="4">
    <location>
        <begin position="484"/>
        <end position="495"/>
    </location>
</feature>
<dbReference type="OrthoDB" id="5046242at2759"/>
<sequence length="1165" mass="114180">MRLLSRGRCLGASLAVFRFFLLPRPPSLPAAPPSPAPPPAAASAYPASAFASFPGSRGLSPALIASEALQQHQEAAAGAALSLPLHLLRLQQQSALAKQQGLAAQAVGGSLSAGGQAGGAISAFLQANRLPQQALAALQQRQLSAQQRSGDTASSGKVHWVQCDRCDKWRVAPFEINATTWVCAQNTWDPRFASCSVPEETNVEPDSPSSSDAADAAPSGAQLPTLASGAGGGASSGVAAAGPAGKGKGAGGGGAAAKSRAARPKKKATPDAPAVAAAAAGAGGPSAGGAVGGAKKGRGGAGAGAARREAGAAGPALPSGAAGPAAGGGVVNISSAASALMAAGLPFSALQHAQTQQLLQHPLLAGSQGPGRGGGGAAGLFASKRSPSLAPAASGARAGDAQLLQQHLLQQHQQLQGQRLLQQIRSYAHGLPGEQAAAAQLVFEHWVQCDACNKWRRAPVEITSEKWFCRMNTWAPHFASCEVPEEHDPEAHDIDPANPLPPAVLARGGARATPKGAAGGREEEDKRGGAQKRQRSAAAGAGRGASSRAKARIDKGGGAAPARARATGPGARGDADAALSSRESLLEGGEEDLKTERGDSGGAEGALASFGGACLPAAATLASLAGFPQGSLGLTASGGLQLPGLPAGAAAAASQFGAVAAALGGVEQASRLLSGVARVSAPQTGVAASPVSAVPSLSSLLPAASALPAAGEETAWPQCASCGKAKRPAEDAGAEERCCCCPNAWEAAPQDAWEAPAEATPEAGVAAAPAQGDGARDSATDSQFANGNPQALPLAAGESELGNAQTTLRGQAGGATSGGSPGLPLLAAGAPLAGSGSQLNPQQRLQILLQMQSAAGALAPAPQANASEGVPLEAETPADAGDGGEKGKAEATQEEEEEKEEGTEDTGNGGRKHEDDEEGGGAGASHGGTGAAGGGTSGGSGRAPAGRQGDGDCGKRGGGSEKGEGGETEGESSPDIDAAEEQRQSSRSHSAVPSVSLSSPSVDVSASSSARPLSGALSASLSSSLTAPSLSSSSPSVAASMASHAVSPLPSVPSLPAATVAPARAVEGALAAMLSSRLGCAGVDGETGSLSPFSSSFLCLLQKELQNAGRGAPSLACAELNGHSPRRGFLAGLSGGRASVVASFSCLLFRDVQRVFLANERSGKA</sequence>
<feature type="compositionally biased region" description="Gly residues" evidence="4">
    <location>
        <begin position="281"/>
        <end position="303"/>
    </location>
</feature>
<feature type="domain" description="CW-type" evidence="5">
    <location>
        <begin position="440"/>
        <end position="489"/>
    </location>
</feature>
<feature type="compositionally biased region" description="Low complexity" evidence="4">
    <location>
        <begin position="205"/>
        <end position="219"/>
    </location>
</feature>
<evidence type="ECO:0000259" key="5">
    <source>
        <dbReference type="PROSITE" id="PS51050"/>
    </source>
</evidence>
<evidence type="ECO:0000313" key="7">
    <source>
        <dbReference type="Proteomes" id="UP000224006"/>
    </source>
</evidence>
<comment type="caution">
    <text evidence="6">The sequence shown here is derived from an EMBL/GenBank/DDBJ whole genome shotgun (WGS) entry which is preliminary data.</text>
</comment>
<keyword evidence="7" id="KW-1185">Reference proteome</keyword>
<feature type="compositionally biased region" description="Gly residues" evidence="4">
    <location>
        <begin position="920"/>
        <end position="941"/>
    </location>
</feature>
<dbReference type="RefSeq" id="XP_029222584.1">
    <property type="nucleotide sequence ID" value="XM_029359671.1"/>
</dbReference>
<dbReference type="InterPro" id="IPR011124">
    <property type="entry name" value="Znf_CW"/>
</dbReference>
<feature type="compositionally biased region" description="Low complexity" evidence="4">
    <location>
        <begin position="536"/>
        <end position="548"/>
    </location>
</feature>
<feature type="compositionally biased region" description="Basic and acidic residues" evidence="4">
    <location>
        <begin position="949"/>
        <end position="965"/>
    </location>
</feature>
<feature type="compositionally biased region" description="Polar residues" evidence="4">
    <location>
        <begin position="780"/>
        <end position="789"/>
    </location>
</feature>
<feature type="compositionally biased region" description="Low complexity" evidence="4">
    <location>
        <begin position="576"/>
        <end position="587"/>
    </location>
</feature>
<feature type="region of interest" description="Disordered" evidence="4">
    <location>
        <begin position="484"/>
        <end position="602"/>
    </location>
</feature>
<dbReference type="Proteomes" id="UP000224006">
    <property type="component" value="Chromosome I"/>
</dbReference>
<feature type="compositionally biased region" description="Low complexity" evidence="4">
    <location>
        <begin position="752"/>
        <end position="773"/>
    </location>
</feature>
<evidence type="ECO:0000256" key="3">
    <source>
        <dbReference type="ARBA" id="ARBA00022833"/>
    </source>
</evidence>
<feature type="compositionally biased region" description="Acidic residues" evidence="4">
    <location>
        <begin position="892"/>
        <end position="904"/>
    </location>
</feature>